<evidence type="ECO:0000313" key="3">
    <source>
        <dbReference type="EMBL" id="RPE63036.1"/>
    </source>
</evidence>
<dbReference type="InterPro" id="IPR027417">
    <property type="entry name" value="P-loop_NTPase"/>
</dbReference>
<keyword evidence="4" id="KW-1185">Reference proteome</keyword>
<name>A0A3N4TWX5_9BURK</name>
<dbReference type="Pfam" id="PF00004">
    <property type="entry name" value="AAA"/>
    <property type="match status" value="1"/>
</dbReference>
<dbReference type="Proteomes" id="UP000272193">
    <property type="component" value="Unassembled WGS sequence"/>
</dbReference>
<evidence type="ECO:0000256" key="1">
    <source>
        <dbReference type="ARBA" id="ARBA00007448"/>
    </source>
</evidence>
<protein>
    <submittedName>
        <fullName evidence="3">ATPase family protein associated with various cellular activities (AAA)</fullName>
    </submittedName>
</protein>
<comment type="caution">
    <text evidence="3">The sequence shown here is derived from an EMBL/GenBank/DDBJ whole genome shotgun (WGS) entry which is preliminary data.</text>
</comment>
<dbReference type="SMART" id="SM00382">
    <property type="entry name" value="AAA"/>
    <property type="match status" value="1"/>
</dbReference>
<gene>
    <name evidence="3" type="ORF">EDC62_2500</name>
</gene>
<proteinExistence type="inferred from homology"/>
<dbReference type="InterPro" id="IPR003593">
    <property type="entry name" value="AAA+_ATPase"/>
</dbReference>
<dbReference type="Gene3D" id="3.40.50.300">
    <property type="entry name" value="P-loop containing nucleotide triphosphate hydrolases"/>
    <property type="match status" value="1"/>
</dbReference>
<dbReference type="AlphaFoldDB" id="A0A3N4TWX5"/>
<dbReference type="SUPFAM" id="SSF52540">
    <property type="entry name" value="P-loop containing nucleoside triphosphate hydrolases"/>
    <property type="match status" value="1"/>
</dbReference>
<sequence>MKSAKLEQLSLELPVTVRTDHEDALTARMQSEMLRVHRCVACQRVKLRTSRDEWLAWFEGRPEWESLCWDSSAMAWNAEMACLVKARFSSQRSKSYPDYWPDDVQSPDLSTADRILINVHVYGARNQAARLVDEWERNFDRPGASVEWYYAEDGRSVSVPLREDRSPLDAMFPFLGRPLRQYWNEYLQSSASILVLIGAPGTGKTSFIRGLLQYSQRTAMVTYSAELLSKDELFSNFVSGSEDILVMEDADEFLRARDSGGNDMMHRFLSVGDGLVTISGKKMIFSTNLEHVNDIDPALLRKGRCFDVVRFRALSPEEALALARQTGRRDPSGQSSYTLADIMSDSAEVSVSRATVVRMKTGFLTCSMDRTNG</sequence>
<dbReference type="RefSeq" id="WP_124224134.1">
    <property type="nucleotide sequence ID" value="NZ_RKQL01000007.1"/>
</dbReference>
<dbReference type="InterPro" id="IPR050747">
    <property type="entry name" value="Mitochondrial_chaperone_BCS1"/>
</dbReference>
<dbReference type="GO" id="GO:0005524">
    <property type="term" value="F:ATP binding"/>
    <property type="evidence" value="ECO:0007669"/>
    <property type="project" value="InterPro"/>
</dbReference>
<dbReference type="InterPro" id="IPR003959">
    <property type="entry name" value="ATPase_AAA_core"/>
</dbReference>
<accession>A0A3N4TWX5</accession>
<evidence type="ECO:0000259" key="2">
    <source>
        <dbReference type="SMART" id="SM00382"/>
    </source>
</evidence>
<dbReference type="GO" id="GO:0016887">
    <property type="term" value="F:ATP hydrolysis activity"/>
    <property type="evidence" value="ECO:0007669"/>
    <property type="project" value="InterPro"/>
</dbReference>
<reference evidence="3 4" key="1">
    <citation type="submission" date="2018-11" db="EMBL/GenBank/DDBJ databases">
        <title>Genomic Encyclopedia of Type Strains, Phase IV (KMG-IV): sequencing the most valuable type-strain genomes for metagenomic binning, comparative biology and taxonomic classification.</title>
        <authorList>
            <person name="Goeker M."/>
        </authorList>
    </citation>
    <scope>NUCLEOTIDE SEQUENCE [LARGE SCALE GENOMIC DNA]</scope>
    <source>
        <strain evidence="3 4">DSM 101684</strain>
    </source>
</reference>
<comment type="similarity">
    <text evidence="1">Belongs to the AAA ATPase family. BCS1 subfamily.</text>
</comment>
<dbReference type="OrthoDB" id="9802352at2"/>
<dbReference type="EMBL" id="RKQL01000007">
    <property type="protein sequence ID" value="RPE63036.1"/>
    <property type="molecule type" value="Genomic_DNA"/>
</dbReference>
<organism evidence="3 4">
    <name type="scientific">Tibeticola sediminis</name>
    <dbReference type="NCBI Taxonomy" id="1917811"/>
    <lineage>
        <taxon>Bacteria</taxon>
        <taxon>Pseudomonadati</taxon>
        <taxon>Pseudomonadota</taxon>
        <taxon>Betaproteobacteria</taxon>
        <taxon>Burkholderiales</taxon>
        <taxon>Comamonadaceae</taxon>
        <taxon>Tibeticola</taxon>
    </lineage>
</organism>
<evidence type="ECO:0000313" key="4">
    <source>
        <dbReference type="Proteomes" id="UP000272193"/>
    </source>
</evidence>
<feature type="domain" description="AAA+ ATPase" evidence="2">
    <location>
        <begin position="190"/>
        <end position="314"/>
    </location>
</feature>
<dbReference type="PANTHER" id="PTHR23070">
    <property type="entry name" value="BCS1 AAA-TYPE ATPASE"/>
    <property type="match status" value="1"/>
</dbReference>